<reference evidence="1 2" key="1">
    <citation type="submission" date="2017-09" db="EMBL/GenBank/DDBJ databases">
        <title>Depth-based differentiation of microbial function through sediment-hosted aquifers and enrichment of novel symbionts in the deep terrestrial subsurface.</title>
        <authorList>
            <person name="Probst A.J."/>
            <person name="Ladd B."/>
            <person name="Jarett J.K."/>
            <person name="Geller-Mcgrath D.E."/>
            <person name="Sieber C.M."/>
            <person name="Emerson J.B."/>
            <person name="Anantharaman K."/>
            <person name="Thomas B.C."/>
            <person name="Malmstrom R."/>
            <person name="Stieglmeier M."/>
            <person name="Klingl A."/>
            <person name="Woyke T."/>
            <person name="Ryan C.M."/>
            <person name="Banfield J.F."/>
        </authorList>
    </citation>
    <scope>NUCLEOTIDE SEQUENCE [LARGE SCALE GENOMIC DNA]</scope>
    <source>
        <strain evidence="1">CG17_big_fil_post_rev_8_21_14_2_50_48_46</strain>
    </source>
</reference>
<dbReference type="Proteomes" id="UP000231019">
    <property type="component" value="Unassembled WGS sequence"/>
</dbReference>
<evidence type="ECO:0000313" key="2">
    <source>
        <dbReference type="Proteomes" id="UP000231019"/>
    </source>
</evidence>
<proteinExistence type="predicted"/>
<gene>
    <name evidence="1" type="ORF">COW36_11450</name>
</gene>
<sequence length="60" mass="6353">MGMEAGDGFTSVEGGREALIVTDAMGPGRGFAWQASNKLAAQPKVNHFFDSSINVHPSFI</sequence>
<dbReference type="EMBL" id="PFFQ01000034">
    <property type="protein sequence ID" value="PIW16890.1"/>
    <property type="molecule type" value="Genomic_DNA"/>
</dbReference>
<name>A0A2M7G4T2_9BACT</name>
<accession>A0A2M7G4T2</accession>
<evidence type="ECO:0000313" key="1">
    <source>
        <dbReference type="EMBL" id="PIW16890.1"/>
    </source>
</evidence>
<comment type="caution">
    <text evidence="1">The sequence shown here is derived from an EMBL/GenBank/DDBJ whole genome shotgun (WGS) entry which is preliminary data.</text>
</comment>
<protein>
    <submittedName>
        <fullName evidence="1">Uncharacterized protein</fullName>
    </submittedName>
</protein>
<organism evidence="1 2">
    <name type="scientific">bacterium (Candidatus Blackallbacteria) CG17_big_fil_post_rev_8_21_14_2_50_48_46</name>
    <dbReference type="NCBI Taxonomy" id="2014261"/>
    <lineage>
        <taxon>Bacteria</taxon>
        <taxon>Candidatus Blackallbacteria</taxon>
    </lineage>
</organism>
<dbReference type="AlphaFoldDB" id="A0A2M7G4T2"/>